<accession>A0A9X3D0S6</accession>
<dbReference type="AlphaFoldDB" id="A0A9X3D0S6"/>
<dbReference type="EMBL" id="JAPKFM010000001">
    <property type="protein sequence ID" value="MCX2962810.1"/>
    <property type="molecule type" value="Genomic_DNA"/>
</dbReference>
<evidence type="ECO:0000313" key="1">
    <source>
        <dbReference type="EMBL" id="MCX2962810.1"/>
    </source>
</evidence>
<proteinExistence type="predicted"/>
<keyword evidence="2" id="KW-1185">Reference proteome</keyword>
<organism evidence="1 2">
    <name type="scientific">Gordonia aquimaris</name>
    <dbReference type="NCBI Taxonomy" id="2984863"/>
    <lineage>
        <taxon>Bacteria</taxon>
        <taxon>Bacillati</taxon>
        <taxon>Actinomycetota</taxon>
        <taxon>Actinomycetes</taxon>
        <taxon>Mycobacteriales</taxon>
        <taxon>Gordoniaceae</taxon>
        <taxon>Gordonia</taxon>
    </lineage>
</organism>
<sequence length="183" mass="19472">MRKVADVSAKQGQVVAHGAFQVFGERRQGEVSEVLTDVFGRDDVSALGADWRGIVYFTLDEDDEIPADTVVGFDPSSGSSGPLASVGEVLAAVRNGDIADAVDAASFDAWRTATGQRSIDMGDCVPPSVHEFMGGDPAERSTEPQDLVTFIAVAAALMGRLEQLGVQPGDEIPDEVFDESRWQ</sequence>
<gene>
    <name evidence="1" type="ORF">OSB52_01745</name>
</gene>
<reference evidence="1" key="1">
    <citation type="submission" date="2022-10" db="EMBL/GenBank/DDBJ databases">
        <title>WGS of marine actinomycetes from Thailand.</title>
        <authorList>
            <person name="Thawai C."/>
        </authorList>
    </citation>
    <scope>NUCLEOTIDE SEQUENCE</scope>
    <source>
        <strain evidence="1">SW21</strain>
    </source>
</reference>
<evidence type="ECO:0000313" key="2">
    <source>
        <dbReference type="Proteomes" id="UP001143347"/>
    </source>
</evidence>
<dbReference type="RefSeq" id="WP_235725518.1">
    <property type="nucleotide sequence ID" value="NZ_JAPKFM010000001.1"/>
</dbReference>
<name>A0A9X3D0S6_9ACTN</name>
<protein>
    <submittedName>
        <fullName evidence="1">Uncharacterized protein</fullName>
    </submittedName>
</protein>
<dbReference type="Proteomes" id="UP001143347">
    <property type="component" value="Unassembled WGS sequence"/>
</dbReference>
<comment type="caution">
    <text evidence="1">The sequence shown here is derived from an EMBL/GenBank/DDBJ whole genome shotgun (WGS) entry which is preliminary data.</text>
</comment>